<dbReference type="EMBL" id="CP019479">
    <property type="protein sequence ID" value="UQC87589.1"/>
    <property type="molecule type" value="Genomic_DNA"/>
</dbReference>
<accession>A0A9Q8T1Q1</accession>
<dbReference type="RefSeq" id="XP_049149197.1">
    <property type="nucleotide sequence ID" value="XM_049292051.1"/>
</dbReference>
<dbReference type="Gene3D" id="3.10.110.10">
    <property type="entry name" value="Ubiquitin Conjugating Enzyme"/>
    <property type="match status" value="1"/>
</dbReference>
<proteinExistence type="predicted"/>
<protein>
    <recommendedName>
        <fullName evidence="2">UBC core domain-containing protein</fullName>
    </recommendedName>
</protein>
<dbReference type="KEGG" id="clup:CLUP02_13106"/>
<dbReference type="Pfam" id="PF00179">
    <property type="entry name" value="UQ_con"/>
    <property type="match status" value="1"/>
</dbReference>
<dbReference type="InterPro" id="IPR016135">
    <property type="entry name" value="UBQ-conjugating_enzyme/RWD"/>
</dbReference>
<keyword evidence="1" id="KW-0833">Ubl conjugation pathway</keyword>
<dbReference type="GeneID" id="73347061"/>
<evidence type="ECO:0000313" key="3">
    <source>
        <dbReference type="EMBL" id="UQC87589.1"/>
    </source>
</evidence>
<evidence type="ECO:0000313" key="4">
    <source>
        <dbReference type="Proteomes" id="UP000830671"/>
    </source>
</evidence>
<sequence length="668" mass="75896">MSIPRKDRGRLCENEAKWQTPAWHNYGNPAIDSARITRRLLQDFAELQRNPYPRVALHTRENDVRRACLVLQPEGWMPMHTTVNFGDRYPLVAPTIKMNTRMVHPNVFDTYICASILNTFEGYTPAYTLKGISIQMLSFFSSDSLEQEGGFYTEPLEWYRQESLKCRQDFKCPHCNFDGTKSKADFRRARRHALKALSPTPSSSSSSSSAATIAAASKDHQGCVLAAMPDELLLETLHSLDFADLLSFSRAWPRIADILRGYDVIRLRELQCFVTKTNFRDTKLGVGVMVPKRKRAIESEFDLISLPAFQDLGVRFSVHNVAFEHWLPLPLSRRHWNSVKDYVTPVMHSLAVAISLPSANNSAVGVLAAFMNDIVVRLNQVDAHTSSSGAAYRGNDNVRIPQMSTLRHASEKAIESYFHLFHLLLCLATADPKLVTDANNKIKRFMGGKTSKISCPNLGHLLVYLLISDFDMTEAMRKAIITEAITRNVVWMLDRRGSNMPELSYLEPDYVSGYRLKRTFEANRTSYRLLMFSELFRRIARPSNGKTLEQIRDELFDRHGAPPAGAALQLSTEVRRLHDIDNFPHFFNEMGIVHHPSAENFTSVLRDCVKDSMKRGYSVWGLPVPTALALRSRIEPNVGVRANLVVRNPPGPRYMSRITFFPDKDRRS</sequence>
<keyword evidence="4" id="KW-1185">Reference proteome</keyword>
<dbReference type="SUPFAM" id="SSF54495">
    <property type="entry name" value="UBC-like"/>
    <property type="match status" value="1"/>
</dbReference>
<dbReference type="PANTHER" id="PTHR24067">
    <property type="entry name" value="UBIQUITIN-CONJUGATING ENZYME E2"/>
    <property type="match status" value="1"/>
</dbReference>
<feature type="domain" description="UBC core" evidence="2">
    <location>
        <begin position="35"/>
        <end position="183"/>
    </location>
</feature>
<gene>
    <name evidence="3" type="ORF">CLUP02_13106</name>
</gene>
<dbReference type="SMART" id="SM00212">
    <property type="entry name" value="UBCc"/>
    <property type="match status" value="1"/>
</dbReference>
<reference evidence="3" key="1">
    <citation type="journal article" date="2021" name="Mol. Plant Microbe Interact.">
        <title>Complete Genome Sequence of the Plant-Pathogenic Fungus Colletotrichum lupini.</title>
        <authorList>
            <person name="Baroncelli R."/>
            <person name="Pensec F."/>
            <person name="Da Lio D."/>
            <person name="Boufleur T."/>
            <person name="Vicente I."/>
            <person name="Sarrocco S."/>
            <person name="Picot A."/>
            <person name="Baraldi E."/>
            <person name="Sukno S."/>
            <person name="Thon M."/>
            <person name="Le Floch G."/>
        </authorList>
    </citation>
    <scope>NUCLEOTIDE SEQUENCE</scope>
    <source>
        <strain evidence="3">IMI 504893</strain>
    </source>
</reference>
<name>A0A9Q8T1Q1_9PEZI</name>
<dbReference type="InterPro" id="IPR050113">
    <property type="entry name" value="Ub_conjugating_enzyme"/>
</dbReference>
<evidence type="ECO:0000259" key="2">
    <source>
        <dbReference type="PROSITE" id="PS50127"/>
    </source>
</evidence>
<organism evidence="3 4">
    <name type="scientific">Colletotrichum lupini</name>
    <dbReference type="NCBI Taxonomy" id="145971"/>
    <lineage>
        <taxon>Eukaryota</taxon>
        <taxon>Fungi</taxon>
        <taxon>Dikarya</taxon>
        <taxon>Ascomycota</taxon>
        <taxon>Pezizomycotina</taxon>
        <taxon>Sordariomycetes</taxon>
        <taxon>Hypocreomycetidae</taxon>
        <taxon>Glomerellales</taxon>
        <taxon>Glomerellaceae</taxon>
        <taxon>Colletotrichum</taxon>
        <taxon>Colletotrichum acutatum species complex</taxon>
    </lineage>
</organism>
<dbReference type="InterPro" id="IPR000608">
    <property type="entry name" value="UBC"/>
</dbReference>
<dbReference type="Proteomes" id="UP000830671">
    <property type="component" value="Chromosome 7"/>
</dbReference>
<evidence type="ECO:0000256" key="1">
    <source>
        <dbReference type="ARBA" id="ARBA00022786"/>
    </source>
</evidence>
<dbReference type="AlphaFoldDB" id="A0A9Q8T1Q1"/>
<dbReference type="PROSITE" id="PS50127">
    <property type="entry name" value="UBC_2"/>
    <property type="match status" value="1"/>
</dbReference>